<dbReference type="EMBL" id="AJWK01013096">
    <property type="status" value="NOT_ANNOTATED_CDS"/>
    <property type="molecule type" value="Genomic_DNA"/>
</dbReference>
<evidence type="ECO:0000313" key="3">
    <source>
        <dbReference type="Proteomes" id="UP000092461"/>
    </source>
</evidence>
<dbReference type="InterPro" id="IPR052774">
    <property type="entry name" value="Celegans_DevNeuronal_Protein"/>
</dbReference>
<dbReference type="AlphaFoldDB" id="A0A1B0CI88"/>
<proteinExistence type="predicted"/>
<dbReference type="GO" id="GO:0009653">
    <property type="term" value="P:anatomical structure morphogenesis"/>
    <property type="evidence" value="ECO:0007669"/>
    <property type="project" value="TreeGrafter"/>
</dbReference>
<dbReference type="InterPro" id="IPR001507">
    <property type="entry name" value="ZP_dom"/>
</dbReference>
<dbReference type="VEuPathDB" id="VectorBase:LLOJ004150"/>
<reference evidence="2" key="1">
    <citation type="submission" date="2020-05" db="UniProtKB">
        <authorList>
            <consortium name="EnsemblMetazoa"/>
        </authorList>
    </citation>
    <scope>IDENTIFICATION</scope>
    <source>
        <strain evidence="2">Jacobina</strain>
    </source>
</reference>
<keyword evidence="3" id="KW-1185">Reference proteome</keyword>
<dbReference type="PROSITE" id="PS51034">
    <property type="entry name" value="ZP_2"/>
    <property type="match status" value="1"/>
</dbReference>
<feature type="domain" description="ZP" evidence="1">
    <location>
        <begin position="1"/>
        <end position="144"/>
    </location>
</feature>
<evidence type="ECO:0000259" key="1">
    <source>
        <dbReference type="PROSITE" id="PS51034"/>
    </source>
</evidence>
<dbReference type="PANTHER" id="PTHR47327">
    <property type="entry name" value="FI18240P1-RELATED"/>
    <property type="match status" value="1"/>
</dbReference>
<dbReference type="EnsemblMetazoa" id="LLOJ004150-RA">
    <property type="protein sequence ID" value="LLOJ004150-PA"/>
    <property type="gene ID" value="LLOJ004150"/>
</dbReference>
<accession>A0A1B0CI88</accession>
<protein>
    <recommendedName>
        <fullName evidence="1">ZP domain-containing protein</fullName>
    </recommendedName>
</protein>
<dbReference type="VEuPathDB" id="VectorBase:LLONM1_003946"/>
<sequence>MKIFHTCRDLEITTMVIERAPEPILGVGVRQGEELVSGELNVSPGTPLKMEIYLDKASAPVYGLGVTYMQVTDTRTQEETIIFNGCSVDPYLFENFITDDGDFLTAKFRAFKFPETTFVQFRGTVNVCLDKCQGIPCSNGQIGYGRRKREIPLQADPNKVYEISMATFIKVNYEKGVDQATVDELETKLKQLKIANQKLARNSRGSIQEVDNSKLSYRSDGESATVEETTLIKVQQGSGNVATLSIFAILVSLASFFL</sequence>
<evidence type="ECO:0000313" key="2">
    <source>
        <dbReference type="EnsemblMetazoa" id="LLOJ004150-PA"/>
    </source>
</evidence>
<dbReference type="Proteomes" id="UP000092461">
    <property type="component" value="Unassembled WGS sequence"/>
</dbReference>
<organism evidence="2 3">
    <name type="scientific">Lutzomyia longipalpis</name>
    <name type="common">Sand fly</name>
    <dbReference type="NCBI Taxonomy" id="7200"/>
    <lineage>
        <taxon>Eukaryota</taxon>
        <taxon>Metazoa</taxon>
        <taxon>Ecdysozoa</taxon>
        <taxon>Arthropoda</taxon>
        <taxon>Hexapoda</taxon>
        <taxon>Insecta</taxon>
        <taxon>Pterygota</taxon>
        <taxon>Neoptera</taxon>
        <taxon>Endopterygota</taxon>
        <taxon>Diptera</taxon>
        <taxon>Nematocera</taxon>
        <taxon>Psychodoidea</taxon>
        <taxon>Psychodidae</taxon>
        <taxon>Lutzomyia</taxon>
        <taxon>Lutzomyia</taxon>
    </lineage>
</organism>
<name>A0A1B0CI88_LUTLO</name>
<dbReference type="PANTHER" id="PTHR47327:SF7">
    <property type="entry name" value="GH08941P"/>
    <property type="match status" value="1"/>
</dbReference>